<gene>
    <name evidence="4" type="ORF">ACFFU4_00920</name>
</gene>
<name>A0ABV5HVA1_9RHOB</name>
<comment type="caution">
    <text evidence="4">The sequence shown here is derived from an EMBL/GenBank/DDBJ whole genome shotgun (WGS) entry which is preliminary data.</text>
</comment>
<dbReference type="InterPro" id="IPR050300">
    <property type="entry name" value="GDXG_lipolytic_enzyme"/>
</dbReference>
<reference evidence="4 5" key="1">
    <citation type="submission" date="2024-09" db="EMBL/GenBank/DDBJ databases">
        <authorList>
            <person name="Sun Q."/>
            <person name="Mori K."/>
        </authorList>
    </citation>
    <scope>NUCLEOTIDE SEQUENCE [LARGE SCALE GENOMIC DNA]</scope>
    <source>
        <strain evidence="4 5">CECT 9424</strain>
    </source>
</reference>
<organism evidence="4 5">
    <name type="scientific">Roseovarius ramblicola</name>
    <dbReference type="NCBI Taxonomy" id="2022336"/>
    <lineage>
        <taxon>Bacteria</taxon>
        <taxon>Pseudomonadati</taxon>
        <taxon>Pseudomonadota</taxon>
        <taxon>Alphaproteobacteria</taxon>
        <taxon>Rhodobacterales</taxon>
        <taxon>Roseobacteraceae</taxon>
        <taxon>Roseovarius</taxon>
    </lineage>
</organism>
<dbReference type="PANTHER" id="PTHR48081">
    <property type="entry name" value="AB HYDROLASE SUPERFAMILY PROTEIN C4A8.06C"/>
    <property type="match status" value="1"/>
</dbReference>
<dbReference type="Proteomes" id="UP001589670">
    <property type="component" value="Unassembled WGS sequence"/>
</dbReference>
<dbReference type="InterPro" id="IPR029058">
    <property type="entry name" value="AB_hydrolase_fold"/>
</dbReference>
<evidence type="ECO:0000313" key="5">
    <source>
        <dbReference type="Proteomes" id="UP001589670"/>
    </source>
</evidence>
<dbReference type="EMBL" id="JBHMEC010000002">
    <property type="protein sequence ID" value="MFB9148308.1"/>
    <property type="molecule type" value="Genomic_DNA"/>
</dbReference>
<dbReference type="SUPFAM" id="SSF53474">
    <property type="entry name" value="alpha/beta-Hydrolases"/>
    <property type="match status" value="1"/>
</dbReference>
<dbReference type="Gene3D" id="3.40.50.1820">
    <property type="entry name" value="alpha/beta hydrolase"/>
    <property type="match status" value="1"/>
</dbReference>
<dbReference type="InterPro" id="IPR002168">
    <property type="entry name" value="Lipase_GDXG_HIS_AS"/>
</dbReference>
<dbReference type="InterPro" id="IPR013094">
    <property type="entry name" value="AB_hydrolase_3"/>
</dbReference>
<dbReference type="RefSeq" id="WP_377066102.1">
    <property type="nucleotide sequence ID" value="NZ_JBHMEC010000002.1"/>
</dbReference>
<evidence type="ECO:0000256" key="1">
    <source>
        <dbReference type="ARBA" id="ARBA00010515"/>
    </source>
</evidence>
<sequence>MSWQLALLNRHLRWFEKPALARQPVDRLRRSFEIKSKIYFHAPRGTAFRRDRLAGVPVQWAQARDVGAGPVILYLHGGAYVFGSSDTHRAMLAKLSALTGLRACLPDYRLAPEHPFPAQIEDVLACYRALRFEHEVIIGGDSAGGALSLALLHEILAQDIAPPTGVFAMSPLTDMTFSGASVTENAERDVVLTPGRIGEMSEMFLAGHDPDDPRASPLRGQYDGAPPVWMVVGDTEILRDDAVRMQARLEAQGVASMLNVAPDHPHVWPLFHNVLPEATATLNDLATWIRAL</sequence>
<dbReference type="PROSITE" id="PS01173">
    <property type="entry name" value="LIPASE_GDXG_HIS"/>
    <property type="match status" value="1"/>
</dbReference>
<evidence type="ECO:0000259" key="3">
    <source>
        <dbReference type="Pfam" id="PF07859"/>
    </source>
</evidence>
<evidence type="ECO:0000256" key="2">
    <source>
        <dbReference type="ARBA" id="ARBA00022801"/>
    </source>
</evidence>
<evidence type="ECO:0000313" key="4">
    <source>
        <dbReference type="EMBL" id="MFB9148308.1"/>
    </source>
</evidence>
<dbReference type="PANTHER" id="PTHR48081:SF30">
    <property type="entry name" value="ACETYL-HYDROLASE LIPR-RELATED"/>
    <property type="match status" value="1"/>
</dbReference>
<protein>
    <submittedName>
        <fullName evidence="4">Alpha/beta hydrolase</fullName>
    </submittedName>
</protein>
<accession>A0ABV5HVA1</accession>
<dbReference type="Pfam" id="PF07859">
    <property type="entry name" value="Abhydrolase_3"/>
    <property type="match status" value="1"/>
</dbReference>
<keyword evidence="5" id="KW-1185">Reference proteome</keyword>
<proteinExistence type="inferred from homology"/>
<comment type="similarity">
    <text evidence="1">Belongs to the 'GDXG' lipolytic enzyme family.</text>
</comment>
<feature type="domain" description="Alpha/beta hydrolase fold-3" evidence="3">
    <location>
        <begin position="72"/>
        <end position="268"/>
    </location>
</feature>
<keyword evidence="2 4" id="KW-0378">Hydrolase</keyword>
<dbReference type="GO" id="GO:0016787">
    <property type="term" value="F:hydrolase activity"/>
    <property type="evidence" value="ECO:0007669"/>
    <property type="project" value="UniProtKB-KW"/>
</dbReference>